<dbReference type="EMBL" id="KZ613469">
    <property type="protein sequence ID" value="PMD25926.1"/>
    <property type="molecule type" value="Genomic_DNA"/>
</dbReference>
<evidence type="ECO:0000259" key="1">
    <source>
        <dbReference type="Pfam" id="PF26640"/>
    </source>
</evidence>
<name>A0A2J6QI39_9HELO</name>
<dbReference type="PANTHER" id="PTHR10622:SF10">
    <property type="entry name" value="HET DOMAIN-CONTAINING PROTEIN"/>
    <property type="match status" value="1"/>
</dbReference>
<dbReference type="OrthoDB" id="3562304at2759"/>
<dbReference type="Pfam" id="PF26640">
    <property type="entry name" value="DUF8212"/>
    <property type="match status" value="1"/>
</dbReference>
<protein>
    <recommendedName>
        <fullName evidence="1">DUF8212 domain-containing protein</fullName>
    </recommendedName>
</protein>
<gene>
    <name evidence="2" type="ORF">NA56DRAFT_655326</name>
</gene>
<feature type="domain" description="DUF8212" evidence="1">
    <location>
        <begin position="36"/>
        <end position="58"/>
    </location>
</feature>
<dbReference type="PANTHER" id="PTHR10622">
    <property type="entry name" value="HET DOMAIN-CONTAINING PROTEIN"/>
    <property type="match status" value="1"/>
</dbReference>
<dbReference type="AlphaFoldDB" id="A0A2J6QI39"/>
<reference evidence="2 3" key="1">
    <citation type="submission" date="2016-05" db="EMBL/GenBank/DDBJ databases">
        <title>A degradative enzymes factory behind the ericoid mycorrhizal symbiosis.</title>
        <authorList>
            <consortium name="DOE Joint Genome Institute"/>
            <person name="Martino E."/>
            <person name="Morin E."/>
            <person name="Grelet G."/>
            <person name="Kuo A."/>
            <person name="Kohler A."/>
            <person name="Daghino S."/>
            <person name="Barry K."/>
            <person name="Choi C."/>
            <person name="Cichocki N."/>
            <person name="Clum A."/>
            <person name="Copeland A."/>
            <person name="Hainaut M."/>
            <person name="Haridas S."/>
            <person name="Labutti K."/>
            <person name="Lindquist E."/>
            <person name="Lipzen A."/>
            <person name="Khouja H.-R."/>
            <person name="Murat C."/>
            <person name="Ohm R."/>
            <person name="Olson A."/>
            <person name="Spatafora J."/>
            <person name="Veneault-Fourrey C."/>
            <person name="Henrissat B."/>
            <person name="Grigoriev I."/>
            <person name="Martin F."/>
            <person name="Perotto S."/>
        </authorList>
    </citation>
    <scope>NUCLEOTIDE SEQUENCE [LARGE SCALE GENOMIC DNA]</scope>
    <source>
        <strain evidence="2 3">UAMH 7357</strain>
    </source>
</reference>
<organism evidence="2 3">
    <name type="scientific">Hyaloscypha hepaticicola</name>
    <dbReference type="NCBI Taxonomy" id="2082293"/>
    <lineage>
        <taxon>Eukaryota</taxon>
        <taxon>Fungi</taxon>
        <taxon>Dikarya</taxon>
        <taxon>Ascomycota</taxon>
        <taxon>Pezizomycotina</taxon>
        <taxon>Leotiomycetes</taxon>
        <taxon>Helotiales</taxon>
        <taxon>Hyaloscyphaceae</taxon>
        <taxon>Hyaloscypha</taxon>
    </lineage>
</organism>
<dbReference type="InterPro" id="IPR058525">
    <property type="entry name" value="DUF8212"/>
</dbReference>
<sequence>MSWVANRQTTRVEDMGYCLLGLFGVNMPMIYGEGRKAFLRLQHEIIKASTDQSLFAWTLGQNTGLKPEYYGAAFAWSPANFVRCGRVVQTTDGGHSEFALTSVYNNKPQYILANMGPPQ</sequence>
<proteinExistence type="predicted"/>
<keyword evidence="3" id="KW-1185">Reference proteome</keyword>
<evidence type="ECO:0000313" key="3">
    <source>
        <dbReference type="Proteomes" id="UP000235672"/>
    </source>
</evidence>
<evidence type="ECO:0000313" key="2">
    <source>
        <dbReference type="EMBL" id="PMD25926.1"/>
    </source>
</evidence>
<accession>A0A2J6QI39</accession>
<dbReference type="Proteomes" id="UP000235672">
    <property type="component" value="Unassembled WGS sequence"/>
</dbReference>
<dbReference type="STRING" id="1745343.A0A2J6QI39"/>